<proteinExistence type="predicted"/>
<organism evidence="4">
    <name type="scientific">Onchocerca flexuosa</name>
    <dbReference type="NCBI Taxonomy" id="387005"/>
    <lineage>
        <taxon>Eukaryota</taxon>
        <taxon>Metazoa</taxon>
        <taxon>Ecdysozoa</taxon>
        <taxon>Nematoda</taxon>
        <taxon>Chromadorea</taxon>
        <taxon>Rhabditida</taxon>
        <taxon>Spirurina</taxon>
        <taxon>Spiruromorpha</taxon>
        <taxon>Filarioidea</taxon>
        <taxon>Onchocercidae</taxon>
        <taxon>Onchocerca</taxon>
    </lineage>
</organism>
<feature type="signal peptide" evidence="1">
    <location>
        <begin position="1"/>
        <end position="28"/>
    </location>
</feature>
<dbReference type="AlphaFoldDB" id="A0A183HXV5"/>
<dbReference type="STRING" id="387005.A0A183HXV5"/>
<evidence type="ECO:0000313" key="3">
    <source>
        <dbReference type="Proteomes" id="UP000267606"/>
    </source>
</evidence>
<gene>
    <name evidence="2" type="ORF">OFLC_LOCUS12317</name>
</gene>
<evidence type="ECO:0000256" key="1">
    <source>
        <dbReference type="SAM" id="SignalP"/>
    </source>
</evidence>
<name>A0A183HXV5_9BILA</name>
<sequence length="152" mass="17211">KKKKKNGKFKSPLTHFLLLSSLLKFAVEKEQPAVAHVKLLLCNNSNHQLQWILKCTDNAIKAEPMMSGQIGMLGTDQVNLMWQRPKNINIWTDLPSPKLQLFIKLIAVTTGAEITDASAKFKGINSTHLYLFQIIFVIWSEQMKASDTMVMV</sequence>
<reference evidence="4" key="1">
    <citation type="submission" date="2016-06" db="UniProtKB">
        <authorList>
            <consortium name="WormBaseParasite"/>
        </authorList>
    </citation>
    <scope>IDENTIFICATION</scope>
</reference>
<dbReference type="EMBL" id="UZAJ01018995">
    <property type="protein sequence ID" value="VDO83856.1"/>
    <property type="molecule type" value="Genomic_DNA"/>
</dbReference>
<evidence type="ECO:0000313" key="4">
    <source>
        <dbReference type="WBParaSite" id="OFLC_0001231801-mRNA-1"/>
    </source>
</evidence>
<evidence type="ECO:0000313" key="2">
    <source>
        <dbReference type="EMBL" id="VDO83856.1"/>
    </source>
</evidence>
<reference evidence="2 3" key="2">
    <citation type="submission" date="2018-11" db="EMBL/GenBank/DDBJ databases">
        <authorList>
            <consortium name="Pathogen Informatics"/>
        </authorList>
    </citation>
    <scope>NUCLEOTIDE SEQUENCE [LARGE SCALE GENOMIC DNA]</scope>
</reference>
<keyword evidence="1" id="KW-0732">Signal</keyword>
<dbReference type="Proteomes" id="UP000267606">
    <property type="component" value="Unassembled WGS sequence"/>
</dbReference>
<dbReference type="WBParaSite" id="OFLC_0001231801-mRNA-1">
    <property type="protein sequence ID" value="OFLC_0001231801-mRNA-1"/>
    <property type="gene ID" value="OFLC_0001231801"/>
</dbReference>
<accession>A0A183HXV5</accession>
<feature type="chain" id="PRO_5044552665" evidence="1">
    <location>
        <begin position="29"/>
        <end position="152"/>
    </location>
</feature>
<protein>
    <submittedName>
        <fullName evidence="4">MHD domain-containing protein</fullName>
    </submittedName>
</protein>
<keyword evidence="3" id="KW-1185">Reference proteome</keyword>